<evidence type="ECO:0000256" key="3">
    <source>
        <dbReference type="ARBA" id="ARBA00022630"/>
    </source>
</evidence>
<dbReference type="InterPro" id="IPR009100">
    <property type="entry name" value="AcylCoA_DH/oxidase_NM_dom_sf"/>
</dbReference>
<feature type="domain" description="Acyl-CoA oxidase/dehydrogenase middle" evidence="7">
    <location>
        <begin position="128"/>
        <end position="221"/>
    </location>
</feature>
<keyword evidence="4 5" id="KW-0274">FAD</keyword>
<sequence>MTAPAYPPFTAVEELEAHLGDPRDDDLVFSFAACAELDEAEAFPDEICAHLEAWGVHHHYVPEHLGGRLHSFEHAAHLLRAIARRDLTVAIGHGKTFLGAVSAWVGGDPRVARAVADEVLAGTPISWGLTERAHGSDLLADEVTAVRDGDTWRVTGEKWLINNATRGEITAVLARTAPEGGARGFDVIFVDKRYLPADAYACLPKEHTMGIRGADISGIRYVDAVVPESARVGAPGAGAEIVLRGLQLTRTLCAALALGGGEHALRTATTLLRDRVAEPTVRRRLLDAYADHVANEVVTTVAARCVHHLPGEMSVVSAVAKYLVPLRTDAFIRALAEPLGLAAVTSGTFEKVARDNRLVDLFDGNRVVNLHAVVNQFPLLAGSWARPADPWAVFDLGAPCPPFEPGKSRMIAAKGVSVVRALADAVVRFEQAAADDSALAHALPLVRGLACAAERVREELAALPPAGVRVPVEHFAVAERFALVFAGAAALGTWLATRDGAVVAGAEEAWAGAAWPSAVLHRVLSGLGEEPPPLDAAVAELLLNRLLSQVDSGRLLSVLSCRVAESGSL</sequence>
<evidence type="ECO:0000313" key="9">
    <source>
        <dbReference type="Proteomes" id="UP000199651"/>
    </source>
</evidence>
<dbReference type="GO" id="GO:0050660">
    <property type="term" value="F:flavin adenine dinucleotide binding"/>
    <property type="evidence" value="ECO:0007669"/>
    <property type="project" value="InterPro"/>
</dbReference>
<organism evidence="8 9">
    <name type="scientific">Actinokineospora alba</name>
    <dbReference type="NCBI Taxonomy" id="504798"/>
    <lineage>
        <taxon>Bacteria</taxon>
        <taxon>Bacillati</taxon>
        <taxon>Actinomycetota</taxon>
        <taxon>Actinomycetes</taxon>
        <taxon>Pseudonocardiales</taxon>
        <taxon>Pseudonocardiaceae</taxon>
        <taxon>Actinokineospora</taxon>
    </lineage>
</organism>
<name>A0A1H0HGG8_9PSEU</name>
<dbReference type="SUPFAM" id="SSF56645">
    <property type="entry name" value="Acyl-CoA dehydrogenase NM domain-like"/>
    <property type="match status" value="1"/>
</dbReference>
<keyword evidence="9" id="KW-1185">Reference proteome</keyword>
<comment type="similarity">
    <text evidence="2 5">Belongs to the acyl-CoA dehydrogenase family.</text>
</comment>
<proteinExistence type="inferred from homology"/>
<dbReference type="Proteomes" id="UP000199651">
    <property type="component" value="Unassembled WGS sequence"/>
</dbReference>
<dbReference type="Gene3D" id="1.20.140.10">
    <property type="entry name" value="Butyryl-CoA Dehydrogenase, subunit A, domain 3"/>
    <property type="match status" value="1"/>
</dbReference>
<dbReference type="Gene3D" id="2.40.110.10">
    <property type="entry name" value="Butyryl-CoA Dehydrogenase, subunit A, domain 2"/>
    <property type="match status" value="1"/>
</dbReference>
<dbReference type="InterPro" id="IPR009075">
    <property type="entry name" value="AcylCo_DH/oxidase_C"/>
</dbReference>
<evidence type="ECO:0000259" key="6">
    <source>
        <dbReference type="Pfam" id="PF00441"/>
    </source>
</evidence>
<dbReference type="InterPro" id="IPR037069">
    <property type="entry name" value="AcylCoA_DH/ox_N_sf"/>
</dbReference>
<protein>
    <submittedName>
        <fullName evidence="8">Acyl-CoA dehydrogenase</fullName>
    </submittedName>
</protein>
<dbReference type="Pfam" id="PF02770">
    <property type="entry name" value="Acyl-CoA_dh_M"/>
    <property type="match status" value="1"/>
</dbReference>
<dbReference type="InterPro" id="IPR006091">
    <property type="entry name" value="Acyl-CoA_Oxase/DH_mid-dom"/>
</dbReference>
<evidence type="ECO:0000256" key="4">
    <source>
        <dbReference type="ARBA" id="ARBA00022827"/>
    </source>
</evidence>
<dbReference type="CDD" id="cd00567">
    <property type="entry name" value="ACAD"/>
    <property type="match status" value="1"/>
</dbReference>
<keyword evidence="5" id="KW-0560">Oxidoreductase</keyword>
<dbReference type="Pfam" id="PF00441">
    <property type="entry name" value="Acyl-CoA_dh_1"/>
    <property type="match status" value="1"/>
</dbReference>
<dbReference type="InterPro" id="IPR036250">
    <property type="entry name" value="AcylCo_DH-like_C"/>
</dbReference>
<dbReference type="SUPFAM" id="SSF47203">
    <property type="entry name" value="Acyl-CoA dehydrogenase C-terminal domain-like"/>
    <property type="match status" value="1"/>
</dbReference>
<feature type="domain" description="Acyl-CoA dehydrogenase/oxidase C-terminal" evidence="6">
    <location>
        <begin position="236"/>
        <end position="370"/>
    </location>
</feature>
<dbReference type="EMBL" id="FNJB01000002">
    <property type="protein sequence ID" value="SDO18133.1"/>
    <property type="molecule type" value="Genomic_DNA"/>
</dbReference>
<dbReference type="InterPro" id="IPR046373">
    <property type="entry name" value="Acyl-CoA_Oxase/DH_mid-dom_sf"/>
</dbReference>
<comment type="cofactor">
    <cofactor evidence="1 5">
        <name>FAD</name>
        <dbReference type="ChEBI" id="CHEBI:57692"/>
    </cofactor>
</comment>
<reference evidence="9" key="1">
    <citation type="submission" date="2016-10" db="EMBL/GenBank/DDBJ databases">
        <authorList>
            <person name="Varghese N."/>
            <person name="Submissions S."/>
        </authorList>
    </citation>
    <scope>NUCLEOTIDE SEQUENCE [LARGE SCALE GENOMIC DNA]</scope>
    <source>
        <strain evidence="9">IBRC-M 10655</strain>
    </source>
</reference>
<dbReference type="STRING" id="504798.SAMN05421871_101199"/>
<dbReference type="AlphaFoldDB" id="A0A1H0HGG8"/>
<dbReference type="Gene3D" id="1.10.540.10">
    <property type="entry name" value="Acyl-CoA dehydrogenase/oxidase, N-terminal domain"/>
    <property type="match status" value="1"/>
</dbReference>
<accession>A0A1H0HGG8</accession>
<keyword evidence="3 5" id="KW-0285">Flavoprotein</keyword>
<dbReference type="RefSeq" id="WP_091370431.1">
    <property type="nucleotide sequence ID" value="NZ_FNDV01000001.1"/>
</dbReference>
<dbReference type="OrthoDB" id="3666321at2"/>
<evidence type="ECO:0000256" key="1">
    <source>
        <dbReference type="ARBA" id="ARBA00001974"/>
    </source>
</evidence>
<dbReference type="PANTHER" id="PTHR43884">
    <property type="entry name" value="ACYL-COA DEHYDROGENASE"/>
    <property type="match status" value="1"/>
</dbReference>
<evidence type="ECO:0000256" key="5">
    <source>
        <dbReference type="RuleBase" id="RU362125"/>
    </source>
</evidence>
<dbReference type="PANTHER" id="PTHR43884:SF19">
    <property type="entry name" value="ACYL-COA DEHYDROGENASE FADE4-RELATED"/>
    <property type="match status" value="1"/>
</dbReference>
<evidence type="ECO:0000313" key="8">
    <source>
        <dbReference type="EMBL" id="SDO18133.1"/>
    </source>
</evidence>
<evidence type="ECO:0000256" key="2">
    <source>
        <dbReference type="ARBA" id="ARBA00009347"/>
    </source>
</evidence>
<dbReference type="GO" id="GO:0003995">
    <property type="term" value="F:acyl-CoA dehydrogenase activity"/>
    <property type="evidence" value="ECO:0007669"/>
    <property type="project" value="TreeGrafter"/>
</dbReference>
<dbReference type="GO" id="GO:0005886">
    <property type="term" value="C:plasma membrane"/>
    <property type="evidence" value="ECO:0007669"/>
    <property type="project" value="TreeGrafter"/>
</dbReference>
<gene>
    <name evidence="8" type="ORF">SAMN05192558_102104</name>
</gene>
<evidence type="ECO:0000259" key="7">
    <source>
        <dbReference type="Pfam" id="PF02770"/>
    </source>
</evidence>